<sequence length="200" mass="21761">MEETAYVIKLGGSLLDLVPELIPVLADHNIVCLIVPGGGAFADVVRQLDPNADAAHWMAISAMDQYGHYIASHGLPTIDRIVRVNESSVFLPYCAMRREDPFPHSWDITSDTIAAWVAWRLDLPLILLKSVDGVISEGAMLAEVSSPVVTDTVDPAFIPFILRNQMCALVINGRSPEALRRALSGEGKEGTIITGRTEEL</sequence>
<dbReference type="Proteomes" id="UP000730161">
    <property type="component" value="Unassembled WGS sequence"/>
</dbReference>
<gene>
    <name evidence="1" type="ORF">RJ53_08285</name>
</gene>
<dbReference type="Gene3D" id="3.40.1160.10">
    <property type="entry name" value="Acetylglutamate kinase-like"/>
    <property type="match status" value="1"/>
</dbReference>
<name>A0A8J7W8L5_9EURY</name>
<dbReference type="SUPFAM" id="SSF53633">
    <property type="entry name" value="Carbamate kinase-like"/>
    <property type="match status" value="1"/>
</dbReference>
<proteinExistence type="predicted"/>
<dbReference type="InterPro" id="IPR036393">
    <property type="entry name" value="AceGlu_kinase-like_sf"/>
</dbReference>
<organism evidence="1 2">
    <name type="scientific">Methanocalculus chunghsingensis</name>
    <dbReference type="NCBI Taxonomy" id="156457"/>
    <lineage>
        <taxon>Archaea</taxon>
        <taxon>Methanobacteriati</taxon>
        <taxon>Methanobacteriota</taxon>
        <taxon>Stenosarchaea group</taxon>
        <taxon>Methanomicrobia</taxon>
        <taxon>Methanomicrobiales</taxon>
        <taxon>Methanocalculaceae</taxon>
        <taxon>Methanocalculus</taxon>
    </lineage>
</organism>
<accession>A0A8J7W8L5</accession>
<keyword evidence="2" id="KW-1185">Reference proteome</keyword>
<evidence type="ECO:0000313" key="1">
    <source>
        <dbReference type="EMBL" id="MBR1369488.1"/>
    </source>
</evidence>
<protein>
    <recommendedName>
        <fullName evidence="3">Uridylate kinase</fullName>
    </recommendedName>
</protein>
<reference evidence="1" key="1">
    <citation type="submission" date="2014-12" db="EMBL/GenBank/DDBJ databases">
        <authorList>
            <person name="Huang H.-H."/>
            <person name="Chen S.-C."/>
            <person name="Lai M.-C."/>
        </authorList>
    </citation>
    <scope>NUCLEOTIDE SEQUENCE</scope>
    <source>
        <strain evidence="1">K1F9705b</strain>
    </source>
</reference>
<dbReference type="AlphaFoldDB" id="A0A8J7W8L5"/>
<evidence type="ECO:0008006" key="3">
    <source>
        <dbReference type="Google" id="ProtNLM"/>
    </source>
</evidence>
<dbReference type="OrthoDB" id="50461at2157"/>
<dbReference type="EMBL" id="JWHL01000013">
    <property type="protein sequence ID" value="MBR1369488.1"/>
    <property type="molecule type" value="Genomic_DNA"/>
</dbReference>
<comment type="caution">
    <text evidence="1">The sequence shown here is derived from an EMBL/GenBank/DDBJ whole genome shotgun (WGS) entry which is preliminary data.</text>
</comment>
<evidence type="ECO:0000313" key="2">
    <source>
        <dbReference type="Proteomes" id="UP000730161"/>
    </source>
</evidence>